<evidence type="ECO:0000313" key="3">
    <source>
        <dbReference type="Proteomes" id="UP001305414"/>
    </source>
</evidence>
<protein>
    <submittedName>
        <fullName evidence="2">Uncharacterized protein</fullName>
    </submittedName>
</protein>
<gene>
    <name evidence="2" type="ORF">RRF57_000113</name>
</gene>
<dbReference type="EMBL" id="JAWHQM010000001">
    <property type="protein sequence ID" value="KAK5624397.1"/>
    <property type="molecule type" value="Genomic_DNA"/>
</dbReference>
<keyword evidence="3" id="KW-1185">Reference proteome</keyword>
<comment type="caution">
    <text evidence="2">The sequence shown here is derived from an EMBL/GenBank/DDBJ whole genome shotgun (WGS) entry which is preliminary data.</text>
</comment>
<feature type="region of interest" description="Disordered" evidence="1">
    <location>
        <begin position="1"/>
        <end position="78"/>
    </location>
</feature>
<sequence>MYGTGWMAPPQYSPPNNPAAYNPPPPAYGVPSQSYPMENRYQTTDGHYGQQASGVEPPKNVYGGPNDYAPPTGPPPSK</sequence>
<feature type="compositionally biased region" description="Pro residues" evidence="1">
    <location>
        <begin position="11"/>
        <end position="28"/>
    </location>
</feature>
<dbReference type="AlphaFoldDB" id="A0AAN7Z0E0"/>
<accession>A0AAN7Z0E0</accession>
<proteinExistence type="predicted"/>
<reference evidence="2 3" key="1">
    <citation type="submission" date="2023-10" db="EMBL/GenBank/DDBJ databases">
        <title>Draft genome sequence of Xylaria bambusicola isolate GMP-LS, the root and basal stem rot pathogen of sugarcane in Indonesia.</title>
        <authorList>
            <person name="Selvaraj P."/>
            <person name="Muralishankar V."/>
            <person name="Muruganantham S."/>
            <person name="Sp S."/>
            <person name="Haryani S."/>
            <person name="Lau K.J.X."/>
            <person name="Naqvi N.I."/>
        </authorList>
    </citation>
    <scope>NUCLEOTIDE SEQUENCE [LARGE SCALE GENOMIC DNA]</scope>
    <source>
        <strain evidence="2">GMP-LS</strain>
    </source>
</reference>
<feature type="compositionally biased region" description="Polar residues" evidence="1">
    <location>
        <begin position="31"/>
        <end position="53"/>
    </location>
</feature>
<organism evidence="2 3">
    <name type="scientific">Xylaria bambusicola</name>
    <dbReference type="NCBI Taxonomy" id="326684"/>
    <lineage>
        <taxon>Eukaryota</taxon>
        <taxon>Fungi</taxon>
        <taxon>Dikarya</taxon>
        <taxon>Ascomycota</taxon>
        <taxon>Pezizomycotina</taxon>
        <taxon>Sordariomycetes</taxon>
        <taxon>Xylariomycetidae</taxon>
        <taxon>Xylariales</taxon>
        <taxon>Xylariaceae</taxon>
        <taxon>Xylaria</taxon>
    </lineage>
</organism>
<evidence type="ECO:0000256" key="1">
    <source>
        <dbReference type="SAM" id="MobiDB-lite"/>
    </source>
</evidence>
<evidence type="ECO:0000313" key="2">
    <source>
        <dbReference type="EMBL" id="KAK5624397.1"/>
    </source>
</evidence>
<name>A0AAN7Z0E0_9PEZI</name>
<dbReference type="Proteomes" id="UP001305414">
    <property type="component" value="Unassembled WGS sequence"/>
</dbReference>